<evidence type="ECO:0000259" key="11">
    <source>
        <dbReference type="Pfam" id="PF25994"/>
    </source>
</evidence>
<dbReference type="EMBL" id="JAFNME010000012">
    <property type="protein sequence ID" value="MBO1249615.1"/>
    <property type="molecule type" value="Genomic_DNA"/>
</dbReference>
<evidence type="ECO:0000256" key="5">
    <source>
        <dbReference type="ARBA" id="ARBA00022519"/>
    </source>
</evidence>
<dbReference type="Gene3D" id="2.40.50.100">
    <property type="match status" value="1"/>
</dbReference>
<dbReference type="Pfam" id="PF25994">
    <property type="entry name" value="HH_AprE"/>
    <property type="match status" value="1"/>
</dbReference>
<keyword evidence="4 9" id="KW-1003">Cell membrane</keyword>
<dbReference type="NCBIfam" id="TIGR01843">
    <property type="entry name" value="type_I_hlyD"/>
    <property type="match status" value="1"/>
</dbReference>
<evidence type="ECO:0000259" key="12">
    <source>
        <dbReference type="Pfam" id="PF26002"/>
    </source>
</evidence>
<dbReference type="InterPro" id="IPR058781">
    <property type="entry name" value="HH_AprE-like"/>
</dbReference>
<evidence type="ECO:0000256" key="9">
    <source>
        <dbReference type="RuleBase" id="RU365093"/>
    </source>
</evidence>
<evidence type="ECO:0000256" key="1">
    <source>
        <dbReference type="ARBA" id="ARBA00004377"/>
    </source>
</evidence>
<comment type="similarity">
    <text evidence="2 9">Belongs to the membrane fusion protein (MFP) (TC 8.A.1) family.</text>
</comment>
<evidence type="ECO:0000313" key="13">
    <source>
        <dbReference type="EMBL" id="MBO1249615.1"/>
    </source>
</evidence>
<dbReference type="InterPro" id="IPR050739">
    <property type="entry name" value="MFP"/>
</dbReference>
<comment type="caution">
    <text evidence="13">The sequence shown here is derived from an EMBL/GenBank/DDBJ whole genome shotgun (WGS) entry which is preliminary data.</text>
</comment>
<comment type="subcellular location">
    <subcellularLocation>
        <location evidence="1 9">Cell inner membrane</location>
        <topology evidence="1 9">Single-pass membrane protein</topology>
    </subcellularLocation>
</comment>
<feature type="coiled-coil region" evidence="10">
    <location>
        <begin position="226"/>
        <end position="282"/>
    </location>
</feature>
<dbReference type="Pfam" id="PF26002">
    <property type="entry name" value="Beta-barrel_AprE"/>
    <property type="match status" value="1"/>
</dbReference>
<sequence>MADSSMQNTAVAALDAPQEGGAAQDLGRAGRIGLWALGIAFVGFLIWAIFAPLDEGVPSTGTVALDTKRKAVQHLSGGIVKQVLVREGDEVQADQVLMRLDDAVAKANYADVRQGYFALLATQGRLIAEQQGHPKVEFAPELLEAAKQDAQLQLQLQNQTQLFSARRAQLQADIQSLKEGVAGQRALQQSYKSIEQNRQAQLALLQQELTPLRELVQEGYAPHNRQRELERQQADIRSALADLQGNALRTTSSIAELQQRIVSRQQEYRKEVETQLAEVNRQVLAQGERYRAVSNDLERMEIRSPAAGQVVGLAVQTEGGVVQPGQKIMDIVPKGAPLLLEAQVPPHMIDRVQPQMPVDVRFSSFVNSPQLVVQGQVVSISGDLLKDEHTGMTYYLARVQVTGEGLKELGHRQLHPGMPVEVIFKGGERSMLVYLLHPLLKRMAASMTEE</sequence>
<protein>
    <recommendedName>
        <fullName evidence="9">Membrane fusion protein (MFP) family protein</fullName>
    </recommendedName>
</protein>
<dbReference type="Proteomes" id="UP000664731">
    <property type="component" value="Unassembled WGS sequence"/>
</dbReference>
<dbReference type="Gene3D" id="2.40.30.170">
    <property type="match status" value="1"/>
</dbReference>
<keyword evidence="10" id="KW-0175">Coiled coil</keyword>
<dbReference type="InterPro" id="IPR010129">
    <property type="entry name" value="T1SS_HlyD"/>
</dbReference>
<evidence type="ECO:0000256" key="8">
    <source>
        <dbReference type="ARBA" id="ARBA00023136"/>
    </source>
</evidence>
<dbReference type="GO" id="GO:0005886">
    <property type="term" value="C:plasma membrane"/>
    <property type="evidence" value="ECO:0007669"/>
    <property type="project" value="UniProtKB-SubCell"/>
</dbReference>
<keyword evidence="14" id="KW-1185">Reference proteome</keyword>
<evidence type="ECO:0000256" key="2">
    <source>
        <dbReference type="ARBA" id="ARBA00009477"/>
    </source>
</evidence>
<evidence type="ECO:0000256" key="3">
    <source>
        <dbReference type="ARBA" id="ARBA00022448"/>
    </source>
</evidence>
<dbReference type="InterPro" id="IPR058982">
    <property type="entry name" value="Beta-barrel_AprE"/>
</dbReference>
<evidence type="ECO:0000256" key="7">
    <source>
        <dbReference type="ARBA" id="ARBA00022989"/>
    </source>
</evidence>
<keyword evidence="6 9" id="KW-0812">Transmembrane</keyword>
<reference evidence="13" key="1">
    <citation type="submission" date="2021-03" db="EMBL/GenBank/DDBJ databases">
        <title>Comamonas denitrificans.</title>
        <authorList>
            <person name="Finster K."/>
        </authorList>
    </citation>
    <scope>NUCLEOTIDE SEQUENCE</scope>
    <source>
        <strain evidence="13">MM2021_4</strain>
    </source>
</reference>
<keyword evidence="5 9" id="KW-0997">Cell inner membrane</keyword>
<keyword evidence="7 9" id="KW-1133">Transmembrane helix</keyword>
<feature type="transmembrane region" description="Helical" evidence="9">
    <location>
        <begin position="32"/>
        <end position="50"/>
    </location>
</feature>
<dbReference type="PANTHER" id="PTHR30386:SF17">
    <property type="entry name" value="ALKALINE PROTEASE SECRETION PROTEIN APRE"/>
    <property type="match status" value="1"/>
</dbReference>
<feature type="domain" description="AprE-like long alpha-helical hairpin" evidence="11">
    <location>
        <begin position="105"/>
        <end position="294"/>
    </location>
</feature>
<dbReference type="PANTHER" id="PTHR30386">
    <property type="entry name" value="MEMBRANE FUSION SUBUNIT OF EMRAB-TOLC MULTIDRUG EFFLUX PUMP"/>
    <property type="match status" value="1"/>
</dbReference>
<organism evidence="13 14">
    <name type="scientific">Comamonas denitrificans</name>
    <dbReference type="NCBI Taxonomy" id="117506"/>
    <lineage>
        <taxon>Bacteria</taxon>
        <taxon>Pseudomonadati</taxon>
        <taxon>Pseudomonadota</taxon>
        <taxon>Betaproteobacteria</taxon>
        <taxon>Burkholderiales</taxon>
        <taxon>Comamonadaceae</taxon>
        <taxon>Comamonas</taxon>
    </lineage>
</organism>
<proteinExistence type="inferred from homology"/>
<evidence type="ECO:0000313" key="14">
    <source>
        <dbReference type="Proteomes" id="UP000664731"/>
    </source>
</evidence>
<dbReference type="AlphaFoldDB" id="A0A939KA84"/>
<keyword evidence="3 9" id="KW-0813">Transport</keyword>
<keyword evidence="8 9" id="KW-0472">Membrane</keyword>
<dbReference type="GO" id="GO:0015031">
    <property type="term" value="P:protein transport"/>
    <property type="evidence" value="ECO:0007669"/>
    <property type="project" value="InterPro"/>
</dbReference>
<evidence type="ECO:0000256" key="4">
    <source>
        <dbReference type="ARBA" id="ARBA00022475"/>
    </source>
</evidence>
<gene>
    <name evidence="13" type="ORF">J1777_07190</name>
</gene>
<name>A0A939KA84_9BURK</name>
<evidence type="ECO:0000256" key="10">
    <source>
        <dbReference type="SAM" id="Coils"/>
    </source>
</evidence>
<evidence type="ECO:0000256" key="6">
    <source>
        <dbReference type="ARBA" id="ARBA00022692"/>
    </source>
</evidence>
<feature type="domain" description="AprE-like beta-barrel" evidence="12">
    <location>
        <begin position="338"/>
        <end position="426"/>
    </location>
</feature>
<accession>A0A939KA84</accession>
<dbReference type="PRINTS" id="PR01490">
    <property type="entry name" value="RTXTOXIND"/>
</dbReference>